<feature type="coiled-coil region" evidence="1">
    <location>
        <begin position="23"/>
        <end position="68"/>
    </location>
</feature>
<dbReference type="EMBL" id="JABBWE010000039">
    <property type="protein sequence ID" value="KAG1792036.1"/>
    <property type="molecule type" value="Genomic_DNA"/>
</dbReference>
<keyword evidence="1" id="KW-0175">Coiled coil</keyword>
<organism evidence="3 4">
    <name type="scientific">Suillus plorans</name>
    <dbReference type="NCBI Taxonomy" id="116603"/>
    <lineage>
        <taxon>Eukaryota</taxon>
        <taxon>Fungi</taxon>
        <taxon>Dikarya</taxon>
        <taxon>Basidiomycota</taxon>
        <taxon>Agaricomycotina</taxon>
        <taxon>Agaricomycetes</taxon>
        <taxon>Agaricomycetidae</taxon>
        <taxon>Boletales</taxon>
        <taxon>Suillineae</taxon>
        <taxon>Suillaceae</taxon>
        <taxon>Suillus</taxon>
    </lineage>
</organism>
<feature type="compositionally biased region" description="Polar residues" evidence="2">
    <location>
        <begin position="1"/>
        <end position="18"/>
    </location>
</feature>
<evidence type="ECO:0000313" key="4">
    <source>
        <dbReference type="Proteomes" id="UP000719766"/>
    </source>
</evidence>
<dbReference type="RefSeq" id="XP_041158735.1">
    <property type="nucleotide sequence ID" value="XM_041303282.1"/>
</dbReference>
<proteinExistence type="predicted"/>
<feature type="region of interest" description="Disordered" evidence="2">
    <location>
        <begin position="82"/>
        <end position="109"/>
    </location>
</feature>
<evidence type="ECO:0000256" key="2">
    <source>
        <dbReference type="SAM" id="MobiDB-lite"/>
    </source>
</evidence>
<accession>A0A9P7AMY3</accession>
<reference evidence="3" key="1">
    <citation type="journal article" date="2020" name="New Phytol.">
        <title>Comparative genomics reveals dynamic genome evolution in host specialist ectomycorrhizal fungi.</title>
        <authorList>
            <person name="Lofgren L.A."/>
            <person name="Nguyen N.H."/>
            <person name="Vilgalys R."/>
            <person name="Ruytinx J."/>
            <person name="Liao H.L."/>
            <person name="Branco S."/>
            <person name="Kuo A."/>
            <person name="LaButti K."/>
            <person name="Lipzen A."/>
            <person name="Andreopoulos W."/>
            <person name="Pangilinan J."/>
            <person name="Riley R."/>
            <person name="Hundley H."/>
            <person name="Na H."/>
            <person name="Barry K."/>
            <person name="Grigoriev I.V."/>
            <person name="Stajich J.E."/>
            <person name="Kennedy P.G."/>
        </authorList>
    </citation>
    <scope>NUCLEOTIDE SEQUENCE</scope>
    <source>
        <strain evidence="3">S12</strain>
    </source>
</reference>
<feature type="coiled-coil region" evidence="1">
    <location>
        <begin position="239"/>
        <end position="273"/>
    </location>
</feature>
<feature type="compositionally biased region" description="Polar residues" evidence="2">
    <location>
        <begin position="300"/>
        <end position="311"/>
    </location>
</feature>
<keyword evidence="4" id="KW-1185">Reference proteome</keyword>
<gene>
    <name evidence="3" type="ORF">HD556DRAFT_1382378</name>
</gene>
<dbReference type="Proteomes" id="UP000719766">
    <property type="component" value="Unassembled WGS sequence"/>
</dbReference>
<feature type="region of interest" description="Disordered" evidence="2">
    <location>
        <begin position="282"/>
        <end position="311"/>
    </location>
</feature>
<dbReference type="OrthoDB" id="3269175at2759"/>
<evidence type="ECO:0000313" key="3">
    <source>
        <dbReference type="EMBL" id="KAG1792036.1"/>
    </source>
</evidence>
<sequence length="311" mass="34362">MSTAGPSSTTNGSRNPSANLERLNAAVSAIEELQVQVQDIKEKADKKMAVLRTENEILKSNVEELSERVSFLATMLGVRNEEDELDGENGGSLSEIDPTLRGTSEPVSEASSSANKLSVMELSFAASKSKAIRDVIIDTLKIHLGTDSLAGASLPSFPFGIGEERWPKNPVDQKPYMRFNWDAAYNKSPNAEALEKIFDSLRATGAKRCPAADEDLENICDNDLKERIKDKFVSMAREFKSKRKEQANLQARIQELEDRRAAAEENLDEELADEPAIVITTASRDRASKNSRVSQHHQCSRTVGQIPQNRD</sequence>
<dbReference type="GeneID" id="64597046"/>
<protein>
    <submittedName>
        <fullName evidence="3">Uncharacterized protein</fullName>
    </submittedName>
</protein>
<name>A0A9P7AMY3_9AGAM</name>
<evidence type="ECO:0000256" key="1">
    <source>
        <dbReference type="SAM" id="Coils"/>
    </source>
</evidence>
<dbReference type="AlphaFoldDB" id="A0A9P7AMY3"/>
<comment type="caution">
    <text evidence="3">The sequence shown here is derived from an EMBL/GenBank/DDBJ whole genome shotgun (WGS) entry which is preliminary data.</text>
</comment>
<feature type="region of interest" description="Disordered" evidence="2">
    <location>
        <begin position="1"/>
        <end position="20"/>
    </location>
</feature>